<reference evidence="1 2" key="1">
    <citation type="journal article" date="2022" name="G3 (Bethesda)">
        <title>Whole-genome sequence and methylome profiling of the almond [Prunus dulcis (Mill.) D.A. Webb] cultivar 'Nonpareil'.</title>
        <authorList>
            <person name="D'Amico-Willman K.M."/>
            <person name="Ouma W.Z."/>
            <person name="Meulia T."/>
            <person name="Sideli G.M."/>
            <person name="Gradziel T.M."/>
            <person name="Fresnedo-Ramirez J."/>
        </authorList>
    </citation>
    <scope>NUCLEOTIDE SEQUENCE [LARGE SCALE GENOMIC DNA]</scope>
    <source>
        <strain evidence="1">Clone GOH B32 T37-40</strain>
    </source>
</reference>
<sequence length="103" mass="11724">MIANLIHESTEGVNTGVLQQDRGKRLKPNTRKSQIRGRLWGALCTQYWEGDNLTQEEIKRDTTVVITVFQHRTAAGLEAIELELVVVEKPARMVILQMVLRLV</sequence>
<dbReference type="EMBL" id="JAJFAZ020000002">
    <property type="protein sequence ID" value="KAI5345412.1"/>
    <property type="molecule type" value="Genomic_DNA"/>
</dbReference>
<comment type="caution">
    <text evidence="1">The sequence shown here is derived from an EMBL/GenBank/DDBJ whole genome shotgun (WGS) entry which is preliminary data.</text>
</comment>
<organism evidence="1 2">
    <name type="scientific">Prunus dulcis</name>
    <name type="common">Almond</name>
    <name type="synonym">Amygdalus dulcis</name>
    <dbReference type="NCBI Taxonomy" id="3755"/>
    <lineage>
        <taxon>Eukaryota</taxon>
        <taxon>Viridiplantae</taxon>
        <taxon>Streptophyta</taxon>
        <taxon>Embryophyta</taxon>
        <taxon>Tracheophyta</taxon>
        <taxon>Spermatophyta</taxon>
        <taxon>Magnoliopsida</taxon>
        <taxon>eudicotyledons</taxon>
        <taxon>Gunneridae</taxon>
        <taxon>Pentapetalae</taxon>
        <taxon>rosids</taxon>
        <taxon>fabids</taxon>
        <taxon>Rosales</taxon>
        <taxon>Rosaceae</taxon>
        <taxon>Amygdaloideae</taxon>
        <taxon>Amygdaleae</taxon>
        <taxon>Prunus</taxon>
    </lineage>
</organism>
<evidence type="ECO:0000313" key="2">
    <source>
        <dbReference type="Proteomes" id="UP001054821"/>
    </source>
</evidence>
<gene>
    <name evidence="1" type="ORF">L3X38_013289</name>
</gene>
<keyword evidence="2" id="KW-1185">Reference proteome</keyword>
<evidence type="ECO:0000313" key="1">
    <source>
        <dbReference type="EMBL" id="KAI5345412.1"/>
    </source>
</evidence>
<protein>
    <submittedName>
        <fullName evidence="1">Uncharacterized protein</fullName>
    </submittedName>
</protein>
<accession>A0AAD4ZG15</accession>
<dbReference type="Proteomes" id="UP001054821">
    <property type="component" value="Chromosome 2"/>
</dbReference>
<proteinExistence type="predicted"/>
<name>A0AAD4ZG15_PRUDU</name>
<dbReference type="AlphaFoldDB" id="A0AAD4ZG15"/>